<gene>
    <name evidence="1" type="ORF">E2C01_051254</name>
</gene>
<proteinExistence type="predicted"/>
<dbReference type="AlphaFoldDB" id="A0A5B7GJ31"/>
<sequence>MSVNKLGGHRTRTSPRLLPMFVRATTSCAELQCSLDRRRGKAVARRLARLLCLHLPLTNASKHQ</sequence>
<organism evidence="1 2">
    <name type="scientific">Portunus trituberculatus</name>
    <name type="common">Swimming crab</name>
    <name type="synonym">Neptunus trituberculatus</name>
    <dbReference type="NCBI Taxonomy" id="210409"/>
    <lineage>
        <taxon>Eukaryota</taxon>
        <taxon>Metazoa</taxon>
        <taxon>Ecdysozoa</taxon>
        <taxon>Arthropoda</taxon>
        <taxon>Crustacea</taxon>
        <taxon>Multicrustacea</taxon>
        <taxon>Malacostraca</taxon>
        <taxon>Eumalacostraca</taxon>
        <taxon>Eucarida</taxon>
        <taxon>Decapoda</taxon>
        <taxon>Pleocyemata</taxon>
        <taxon>Brachyura</taxon>
        <taxon>Eubrachyura</taxon>
        <taxon>Portunoidea</taxon>
        <taxon>Portunidae</taxon>
        <taxon>Portuninae</taxon>
        <taxon>Portunus</taxon>
    </lineage>
</organism>
<dbReference type="EMBL" id="VSRR010014651">
    <property type="protein sequence ID" value="MPC57277.1"/>
    <property type="molecule type" value="Genomic_DNA"/>
</dbReference>
<evidence type="ECO:0000313" key="2">
    <source>
        <dbReference type="Proteomes" id="UP000324222"/>
    </source>
</evidence>
<protein>
    <submittedName>
        <fullName evidence="1">Uncharacterized protein</fullName>
    </submittedName>
</protein>
<keyword evidence="2" id="KW-1185">Reference proteome</keyword>
<accession>A0A5B7GJ31</accession>
<evidence type="ECO:0000313" key="1">
    <source>
        <dbReference type="EMBL" id="MPC57277.1"/>
    </source>
</evidence>
<comment type="caution">
    <text evidence="1">The sequence shown here is derived from an EMBL/GenBank/DDBJ whole genome shotgun (WGS) entry which is preliminary data.</text>
</comment>
<dbReference type="Proteomes" id="UP000324222">
    <property type="component" value="Unassembled WGS sequence"/>
</dbReference>
<name>A0A5B7GJ31_PORTR</name>
<reference evidence="1 2" key="1">
    <citation type="submission" date="2019-05" db="EMBL/GenBank/DDBJ databases">
        <title>Another draft genome of Portunus trituberculatus and its Hox gene families provides insights of decapod evolution.</title>
        <authorList>
            <person name="Jeong J.-H."/>
            <person name="Song I."/>
            <person name="Kim S."/>
            <person name="Choi T."/>
            <person name="Kim D."/>
            <person name="Ryu S."/>
            <person name="Kim W."/>
        </authorList>
    </citation>
    <scope>NUCLEOTIDE SEQUENCE [LARGE SCALE GENOMIC DNA]</scope>
    <source>
        <tissue evidence="1">Muscle</tissue>
    </source>
</reference>